<evidence type="ECO:0000256" key="2">
    <source>
        <dbReference type="SAM" id="SignalP"/>
    </source>
</evidence>
<feature type="chain" id="PRO_5005223130" evidence="2">
    <location>
        <begin position="19"/>
        <end position="394"/>
    </location>
</feature>
<feature type="signal peptide" evidence="2">
    <location>
        <begin position="1"/>
        <end position="18"/>
    </location>
</feature>
<evidence type="ECO:0000256" key="1">
    <source>
        <dbReference type="SAM" id="MobiDB-lite"/>
    </source>
</evidence>
<keyword evidence="2" id="KW-0732">Signal</keyword>
<evidence type="ECO:0000313" key="3">
    <source>
        <dbReference type="EMBL" id="CRZ09370.1"/>
    </source>
</evidence>
<protein>
    <submittedName>
        <fullName evidence="3">Uncharacterized protein</fullName>
    </submittedName>
</protein>
<dbReference type="EMBL" id="HACM01008928">
    <property type="protein sequence ID" value="CRZ09370.1"/>
    <property type="molecule type" value="Transcribed_RNA"/>
</dbReference>
<dbReference type="AlphaFoldDB" id="A0A0H5R5C9"/>
<proteinExistence type="predicted"/>
<reference evidence="3" key="1">
    <citation type="submission" date="2015-04" db="EMBL/GenBank/DDBJ databases">
        <title>The genome sequence of the plant pathogenic Rhizarian Plasmodiophora brassicae reveals insights in its biotrophic life cycle and the origin of chitin synthesis.</title>
        <authorList>
            <person name="Schwelm A."/>
            <person name="Fogelqvist J."/>
            <person name="Knaust A."/>
            <person name="Julke S."/>
            <person name="Lilja T."/>
            <person name="Dhandapani V."/>
            <person name="Bonilla-Rosso G."/>
            <person name="Karlsson M."/>
            <person name="Shevchenko A."/>
            <person name="Choi S.R."/>
            <person name="Kim H.G."/>
            <person name="Park J.Y."/>
            <person name="Lim Y.P."/>
            <person name="Ludwig-Muller J."/>
            <person name="Dixelius C."/>
        </authorList>
    </citation>
    <scope>NUCLEOTIDE SEQUENCE</scope>
    <source>
        <tissue evidence="3">Potato root galls</tissue>
    </source>
</reference>
<sequence length="394" mass="43899">MVLSVILFSLAFADIVLCHIEVTVLKEKTVLDSPSPRRQWELHAENTNYLIQQVADAASSQTKCDSEQQIAIAPERKKWDLGADVAEHMKNVKQQIRTALGRTKWDLEADTPENENVLKILSKLPVSTVTSRFAKSTTASSFKSNKARLLKQAESLENMKPSNALIRAPIVTRGVIKAPLSAAPTFKQPELSRNVKPINELISKQAAKPVSTPPVTANTASLASSGKVRSNREWKPTSPTVAFPSRIKKRTVPSKPEAKLATVPGPPAVSTSFQRRSFPRSVFRRLKRDPRKKQLSRLNQKRELRLFPPFQLVYSATAKAMVDLIPILTLGPQGRSCPRPVFRRLKRDPRKRRTHRINQQLAGHTCNGNHLFPFGPGAESIDNGDFSSPVKHLD</sequence>
<organism evidence="3">
    <name type="scientific">Spongospora subterranea</name>
    <dbReference type="NCBI Taxonomy" id="70186"/>
    <lineage>
        <taxon>Eukaryota</taxon>
        <taxon>Sar</taxon>
        <taxon>Rhizaria</taxon>
        <taxon>Endomyxa</taxon>
        <taxon>Phytomyxea</taxon>
        <taxon>Plasmodiophorida</taxon>
        <taxon>Plasmodiophoridae</taxon>
        <taxon>Spongospora</taxon>
    </lineage>
</organism>
<accession>A0A0H5R5C9</accession>
<feature type="region of interest" description="Disordered" evidence="1">
    <location>
        <begin position="206"/>
        <end position="273"/>
    </location>
</feature>
<name>A0A0H5R5C9_9EUKA</name>
<feature type="compositionally biased region" description="Polar residues" evidence="1">
    <location>
        <begin position="213"/>
        <end position="228"/>
    </location>
</feature>